<reference evidence="1" key="2">
    <citation type="journal article" date="2015" name="Data Brief">
        <title>Shoot transcriptome of the giant reed, Arundo donax.</title>
        <authorList>
            <person name="Barrero R.A."/>
            <person name="Guerrero F.D."/>
            <person name="Moolhuijzen P."/>
            <person name="Goolsby J.A."/>
            <person name="Tidwell J."/>
            <person name="Bellgard S.E."/>
            <person name="Bellgard M.I."/>
        </authorList>
    </citation>
    <scope>NUCLEOTIDE SEQUENCE</scope>
    <source>
        <tissue evidence="1">Shoot tissue taken approximately 20 cm above the soil surface</tissue>
    </source>
</reference>
<reference evidence="1" key="1">
    <citation type="submission" date="2014-09" db="EMBL/GenBank/DDBJ databases">
        <authorList>
            <person name="Magalhaes I.L.F."/>
            <person name="Oliveira U."/>
            <person name="Santos F.R."/>
            <person name="Vidigal T.H.D.A."/>
            <person name="Brescovit A.D."/>
            <person name="Santos A.J."/>
        </authorList>
    </citation>
    <scope>NUCLEOTIDE SEQUENCE</scope>
    <source>
        <tissue evidence="1">Shoot tissue taken approximately 20 cm above the soil surface</tissue>
    </source>
</reference>
<dbReference type="EMBL" id="GBRH01161573">
    <property type="protein sequence ID" value="JAE36323.1"/>
    <property type="molecule type" value="Transcribed_RNA"/>
</dbReference>
<dbReference type="AlphaFoldDB" id="A0A0A9HTS2"/>
<name>A0A0A9HTS2_ARUDO</name>
<organism evidence="1">
    <name type="scientific">Arundo donax</name>
    <name type="common">Giant reed</name>
    <name type="synonym">Donax arundinaceus</name>
    <dbReference type="NCBI Taxonomy" id="35708"/>
    <lineage>
        <taxon>Eukaryota</taxon>
        <taxon>Viridiplantae</taxon>
        <taxon>Streptophyta</taxon>
        <taxon>Embryophyta</taxon>
        <taxon>Tracheophyta</taxon>
        <taxon>Spermatophyta</taxon>
        <taxon>Magnoliopsida</taxon>
        <taxon>Liliopsida</taxon>
        <taxon>Poales</taxon>
        <taxon>Poaceae</taxon>
        <taxon>PACMAD clade</taxon>
        <taxon>Arundinoideae</taxon>
        <taxon>Arundineae</taxon>
        <taxon>Arundo</taxon>
    </lineage>
</organism>
<protein>
    <submittedName>
        <fullName evidence="1">Uncharacterized protein</fullName>
    </submittedName>
</protein>
<proteinExistence type="predicted"/>
<sequence>MGAAVPPAEWAPPRHLWPHHARAPAALRGLRRLNVLPCRAPPRLASHRAAVHPGAAAPRSCVAMGATAPQADSAQPYHERALSPLHPRYAATAHPGVTVVACARGSPQLRRVGGGRGEVEWPAPRCLAWRGRTWVPPSLPKPQPQHGTRSRYARCRRGVTPPVDCNHARPRRLQSCRV</sequence>
<accession>A0A0A9HTS2</accession>
<evidence type="ECO:0000313" key="1">
    <source>
        <dbReference type="EMBL" id="JAE36323.1"/>
    </source>
</evidence>